<keyword evidence="1" id="KW-1133">Transmembrane helix</keyword>
<organism evidence="3 4">
    <name type="scientific">Candidatus Odyssella acanthamoebae</name>
    <dbReference type="NCBI Taxonomy" id="91604"/>
    <lineage>
        <taxon>Bacteria</taxon>
        <taxon>Pseudomonadati</taxon>
        <taxon>Pseudomonadota</taxon>
        <taxon>Alphaproteobacteria</taxon>
        <taxon>Holosporales</taxon>
        <taxon>Candidatus Paracaedibacteraceae</taxon>
        <taxon>Candidatus Odyssella</taxon>
    </lineage>
</organism>
<dbReference type="AlphaFoldDB" id="A0A077AV80"/>
<dbReference type="KEGG" id="paca:ID47_10500"/>
<keyword evidence="1" id="KW-0472">Membrane</keyword>
<proteinExistence type="predicted"/>
<keyword evidence="1" id="KW-0812">Transmembrane</keyword>
<dbReference type="eggNOG" id="COG1463">
    <property type="taxonomic scope" value="Bacteria"/>
</dbReference>
<dbReference type="RefSeq" id="WP_038466101.1">
    <property type="nucleotide sequence ID" value="NZ_CP008941.1"/>
</dbReference>
<evidence type="ECO:0000256" key="1">
    <source>
        <dbReference type="SAM" id="Phobius"/>
    </source>
</evidence>
<accession>A0A077AV80</accession>
<protein>
    <recommendedName>
        <fullName evidence="2">Mce/MlaD domain-containing protein</fullName>
    </recommendedName>
</protein>
<keyword evidence="4" id="KW-1185">Reference proteome</keyword>
<dbReference type="STRING" id="91604.ID47_10500"/>
<dbReference type="PANTHER" id="PTHR36698:SF2">
    <property type="entry name" value="MCE_MLAD DOMAIN-CONTAINING PROTEIN"/>
    <property type="match status" value="1"/>
</dbReference>
<dbReference type="PANTHER" id="PTHR36698">
    <property type="entry name" value="BLL5892 PROTEIN"/>
    <property type="match status" value="1"/>
</dbReference>
<evidence type="ECO:0000259" key="2">
    <source>
        <dbReference type="Pfam" id="PF02470"/>
    </source>
</evidence>
<name>A0A077AV80_9PROT</name>
<gene>
    <name evidence="3" type="ORF">ID47_10500</name>
</gene>
<evidence type="ECO:0000313" key="3">
    <source>
        <dbReference type="EMBL" id="AIK97067.1"/>
    </source>
</evidence>
<dbReference type="Pfam" id="PF02470">
    <property type="entry name" value="MlaD"/>
    <property type="match status" value="1"/>
</dbReference>
<dbReference type="EMBL" id="CP008941">
    <property type="protein sequence ID" value="AIK97067.1"/>
    <property type="molecule type" value="Genomic_DNA"/>
</dbReference>
<reference evidence="3 4" key="1">
    <citation type="submission" date="2014-07" db="EMBL/GenBank/DDBJ databases">
        <title>Comparative genomic insights into amoeba endosymbionts belonging to the families of Holosporaceae and Candidatus Midichloriaceae within Rickettsiales.</title>
        <authorList>
            <person name="Wang Z."/>
            <person name="Wu M."/>
        </authorList>
    </citation>
    <scope>NUCLEOTIDE SEQUENCE [LARGE SCALE GENOMIC DNA]</scope>
    <source>
        <strain evidence="3">PRA3</strain>
    </source>
</reference>
<dbReference type="Proteomes" id="UP000028926">
    <property type="component" value="Chromosome"/>
</dbReference>
<feature type="transmembrane region" description="Helical" evidence="1">
    <location>
        <begin position="7"/>
        <end position="28"/>
    </location>
</feature>
<dbReference type="HOGENOM" id="CLU_013850_1_2_5"/>
<feature type="domain" description="Mce/MlaD" evidence="2">
    <location>
        <begin position="39"/>
        <end position="116"/>
    </location>
</feature>
<dbReference type="OrthoDB" id="9808689at2"/>
<evidence type="ECO:0000313" key="4">
    <source>
        <dbReference type="Proteomes" id="UP000028926"/>
    </source>
</evidence>
<sequence length="286" mass="31949">METHVNYVRVGAFVIGGFFAMIFFILWLNKVGFGDSTQPYQIYFKGSVAGLKIGNAVQYRGVPIGKVSAIKIDPKNVEQIVVTVKIDKSAVIKEDMIASLESQGLTGISYIQINGGTTTARSLLEVGHKDIPVIASKSSLIEEVSATIPDMLKKMDGLISEIRGIFSDENRHSFTKTMKNIEEITSYFKPTNGKDKDTFILELTKAISDLDETLLEIKLMTKEFTHVLKDNRSGLREFTTNGLNSFTRFMVEGRESLAAIRRLSESLERSPTRFFYNDAEQGIPVR</sequence>
<dbReference type="InterPro" id="IPR003399">
    <property type="entry name" value="Mce/MlaD"/>
</dbReference>